<evidence type="ECO:0000313" key="2">
    <source>
        <dbReference type="EMBL" id="GAP12335.1"/>
    </source>
</evidence>
<dbReference type="AlphaFoldDB" id="A0A0S7B5C2"/>
<protein>
    <submittedName>
        <fullName evidence="2">Protein containg PilZ domain</fullName>
    </submittedName>
</protein>
<dbReference type="Pfam" id="PF07238">
    <property type="entry name" value="PilZ"/>
    <property type="match status" value="1"/>
</dbReference>
<sequence>MIDRTAVGFINTRRANRIDWDRPVSIVSPVLVSGHSINVSATGILVSLPRDPFLQVGTRVALAIPHMDGHATLTVRGNVVRVEHSPDDVLVAINLA</sequence>
<evidence type="ECO:0000259" key="1">
    <source>
        <dbReference type="Pfam" id="PF07238"/>
    </source>
</evidence>
<accession>A0A0S7B5C2</accession>
<dbReference type="EMBL" id="DF967972">
    <property type="protein sequence ID" value="GAP12335.1"/>
    <property type="molecule type" value="Genomic_DNA"/>
</dbReference>
<dbReference type="RefSeq" id="WP_075071772.1">
    <property type="nucleotide sequence ID" value="NZ_DF967972.1"/>
</dbReference>
<gene>
    <name evidence="2" type="ORF">LARV_00068</name>
</gene>
<evidence type="ECO:0000313" key="3">
    <source>
        <dbReference type="Proteomes" id="UP000055060"/>
    </source>
</evidence>
<dbReference type="Gene3D" id="2.40.10.220">
    <property type="entry name" value="predicted glycosyltransferase like domains"/>
    <property type="match status" value="1"/>
</dbReference>
<dbReference type="InterPro" id="IPR009875">
    <property type="entry name" value="PilZ_domain"/>
</dbReference>
<proteinExistence type="predicted"/>
<keyword evidence="3" id="KW-1185">Reference proteome</keyword>
<feature type="domain" description="PilZ" evidence="1">
    <location>
        <begin position="12"/>
        <end position="87"/>
    </location>
</feature>
<reference evidence="2" key="1">
    <citation type="submission" date="2015-07" db="EMBL/GenBank/DDBJ databases">
        <title>Draft Genome Sequences of Anaerolinea thermolimosa IMO-1, Bellilinea caldifistulae GOMI-1, Leptolinea tardivitalis YMTK-2, Levilinea saccharolytica KIBI-1,Longilinea arvoryzae KOME-1, Previously Described as Members of the Anaerolineaceae (Chloroflexi).</title>
        <authorList>
            <person name="Sekiguchi Y."/>
            <person name="Ohashi A."/>
            <person name="Matsuura N."/>
            <person name="Tourlousse M.D."/>
        </authorList>
    </citation>
    <scope>NUCLEOTIDE SEQUENCE [LARGE SCALE GENOMIC DNA]</scope>
    <source>
        <strain evidence="2">KOME-1</strain>
    </source>
</reference>
<dbReference type="GO" id="GO:0035438">
    <property type="term" value="F:cyclic-di-GMP binding"/>
    <property type="evidence" value="ECO:0007669"/>
    <property type="project" value="InterPro"/>
</dbReference>
<organism evidence="2">
    <name type="scientific">Longilinea arvoryzae</name>
    <dbReference type="NCBI Taxonomy" id="360412"/>
    <lineage>
        <taxon>Bacteria</taxon>
        <taxon>Bacillati</taxon>
        <taxon>Chloroflexota</taxon>
        <taxon>Anaerolineae</taxon>
        <taxon>Anaerolineales</taxon>
        <taxon>Anaerolineaceae</taxon>
        <taxon>Longilinea</taxon>
    </lineage>
</organism>
<dbReference type="SUPFAM" id="SSF141371">
    <property type="entry name" value="PilZ domain-like"/>
    <property type="match status" value="1"/>
</dbReference>
<dbReference type="Proteomes" id="UP000055060">
    <property type="component" value="Unassembled WGS sequence"/>
</dbReference>
<name>A0A0S7B5C2_9CHLR</name>